<gene>
    <name evidence="4" type="ORF">SacglDRAFT_02522</name>
</gene>
<feature type="domain" description="Pyrrolo-quinoline quinone repeat" evidence="3">
    <location>
        <begin position="227"/>
        <end position="381"/>
    </location>
</feature>
<reference evidence="5" key="2">
    <citation type="submission" date="2012-01" db="EMBL/GenBank/DDBJ databases">
        <title>Noncontiguous Finished sequence of chromosome of Saccharomonospora glauca K62.</title>
        <authorList>
            <consortium name="US DOE Joint Genome Institute"/>
            <person name="Lucas S."/>
            <person name="Han J."/>
            <person name="Lapidus A."/>
            <person name="Cheng J.-F."/>
            <person name="Goodwin L."/>
            <person name="Pitluck S."/>
            <person name="Peters L."/>
            <person name="Mikhailova N."/>
            <person name="Held B."/>
            <person name="Detter J.C."/>
            <person name="Han C."/>
            <person name="Tapia R."/>
            <person name="Land M."/>
            <person name="Hauser L."/>
            <person name="Kyrpides N."/>
            <person name="Ivanova N."/>
            <person name="Pagani I."/>
            <person name="Brambilla E.-M."/>
            <person name="Klenk H.-P."/>
            <person name="Woyke T."/>
        </authorList>
    </citation>
    <scope>NUCLEOTIDE SEQUENCE [LARGE SCALE GENOMIC DNA]</scope>
    <source>
        <strain evidence="5">K62</strain>
    </source>
</reference>
<dbReference type="InterPro" id="IPR011047">
    <property type="entry name" value="Quinoprotein_ADH-like_sf"/>
</dbReference>
<evidence type="ECO:0000313" key="4">
    <source>
        <dbReference type="EMBL" id="EIE99414.1"/>
    </source>
</evidence>
<dbReference type="AlphaFoldDB" id="I1D390"/>
<proteinExistence type="predicted"/>
<evidence type="ECO:0000259" key="3">
    <source>
        <dbReference type="Pfam" id="PF13360"/>
    </source>
</evidence>
<dbReference type="EMBL" id="CM001484">
    <property type="protein sequence ID" value="EIE99414.1"/>
    <property type="molecule type" value="Genomic_DNA"/>
</dbReference>
<dbReference type="eggNOG" id="COG1520">
    <property type="taxonomic scope" value="Bacteria"/>
</dbReference>
<keyword evidence="5" id="KW-1185">Reference proteome</keyword>
<dbReference type="InterPro" id="IPR002372">
    <property type="entry name" value="PQQ_rpt_dom"/>
</dbReference>
<dbReference type="PROSITE" id="PS51257">
    <property type="entry name" value="PROKAR_LIPOPROTEIN"/>
    <property type="match status" value="1"/>
</dbReference>
<dbReference type="SUPFAM" id="SSF50998">
    <property type="entry name" value="Quinoprotein alcohol dehydrogenase-like"/>
    <property type="match status" value="1"/>
</dbReference>
<dbReference type="Proteomes" id="UP000005087">
    <property type="component" value="Chromosome"/>
</dbReference>
<name>I1D390_9PSEU</name>
<protein>
    <recommendedName>
        <fullName evidence="3">Pyrrolo-quinoline quinone repeat domain-containing protein</fullName>
    </recommendedName>
</protein>
<accession>I1D390</accession>
<feature type="region of interest" description="Disordered" evidence="1">
    <location>
        <begin position="29"/>
        <end position="74"/>
    </location>
</feature>
<evidence type="ECO:0000256" key="2">
    <source>
        <dbReference type="SAM" id="SignalP"/>
    </source>
</evidence>
<organism evidence="4 5">
    <name type="scientific">Saccharomonospora glauca K62</name>
    <dbReference type="NCBI Taxonomy" id="928724"/>
    <lineage>
        <taxon>Bacteria</taxon>
        <taxon>Bacillati</taxon>
        <taxon>Actinomycetota</taxon>
        <taxon>Actinomycetes</taxon>
        <taxon>Pseudonocardiales</taxon>
        <taxon>Pseudonocardiaceae</taxon>
        <taxon>Saccharomonospora</taxon>
    </lineage>
</organism>
<evidence type="ECO:0000313" key="5">
    <source>
        <dbReference type="Proteomes" id="UP000005087"/>
    </source>
</evidence>
<sequence length="426" mass="43117">MRHRGIRYVAVLATSAALTACGGGLGSDTGTPSGDALPTPTPVALSAPATPPSSDVRGPGPDAETPRWRAPFDDVPRTGGGMFVGLVFPTDDQADLSITGVATDGSTRWAVRTNPSCIGYGVTSVAGTAAAVVLASDADNREGKIATRTTANAYDVRDGSRLWGPSPVPGPMLGPGLIFGRATPSIVGGAQGERVMLAAHSGAPVPPPVEDAVPLYEHHGTGLFGRGGTVTAVDTATGAVLWDSGTLQAPPGFSEGPRGVRLLDAATASAGDVVALRWTRPGDDGTGETALHELGSGRLIAALGDQPELRTAVDRKTGTVVVSGLDQYRTARAFDIGTGTELWRDDDGVGALEITLVHEGTGYGTRAGRSVAVDVRTGDTLSDGDWPVPVASTSGVLLAPLPPPPGAAPSERTAGNGPGYVAYGLR</sequence>
<dbReference type="Pfam" id="PF13360">
    <property type="entry name" value="PQQ_2"/>
    <property type="match status" value="1"/>
</dbReference>
<dbReference type="RefSeq" id="WP_005464987.1">
    <property type="nucleotide sequence ID" value="NZ_CM001484.1"/>
</dbReference>
<keyword evidence="2" id="KW-0732">Signal</keyword>
<reference evidence="4 5" key="1">
    <citation type="submission" date="2011-09" db="EMBL/GenBank/DDBJ databases">
        <authorList>
            <consortium name="US DOE Joint Genome Institute (JGI-PGF)"/>
            <person name="Lucas S."/>
            <person name="Han J."/>
            <person name="Lapidus A."/>
            <person name="Cheng J.-F."/>
            <person name="Goodwin L."/>
            <person name="Pitluck S."/>
            <person name="Peters L."/>
            <person name="Land M.L."/>
            <person name="Hauser L."/>
            <person name="Brambilla E."/>
            <person name="Klenk H.-P."/>
            <person name="Woyke T.J."/>
        </authorList>
    </citation>
    <scope>NUCLEOTIDE SEQUENCE [LARGE SCALE GENOMIC DNA]</scope>
    <source>
        <strain evidence="4 5">K62</strain>
    </source>
</reference>
<dbReference type="STRING" id="928724.SacglDRAFT_02522"/>
<feature type="compositionally biased region" description="Basic and acidic residues" evidence="1">
    <location>
        <begin position="64"/>
        <end position="74"/>
    </location>
</feature>
<feature type="signal peptide" evidence="2">
    <location>
        <begin position="1"/>
        <end position="22"/>
    </location>
</feature>
<feature type="chain" id="PRO_5038528901" description="Pyrrolo-quinoline quinone repeat domain-containing protein" evidence="2">
    <location>
        <begin position="23"/>
        <end position="426"/>
    </location>
</feature>
<dbReference type="HOGENOM" id="CLU_629818_0_0_11"/>
<evidence type="ECO:0000256" key="1">
    <source>
        <dbReference type="SAM" id="MobiDB-lite"/>
    </source>
</evidence>